<dbReference type="InterPro" id="IPR012347">
    <property type="entry name" value="Ferritin-like"/>
</dbReference>
<evidence type="ECO:0000313" key="3">
    <source>
        <dbReference type="Proteomes" id="UP000198582"/>
    </source>
</evidence>
<accession>A0A1H8YHP2</accession>
<dbReference type="STRING" id="394193.SAMN04489732_11591"/>
<dbReference type="AlphaFoldDB" id="A0A1H8YHP2"/>
<proteinExistence type="predicted"/>
<keyword evidence="1" id="KW-0732">Signal</keyword>
<evidence type="ECO:0000313" key="2">
    <source>
        <dbReference type="EMBL" id="SEP50968.1"/>
    </source>
</evidence>
<dbReference type="OrthoDB" id="3538028at2"/>
<protein>
    <submittedName>
        <fullName evidence="2">Uncharacterized protein</fullName>
    </submittedName>
</protein>
<dbReference type="PROSITE" id="PS51257">
    <property type="entry name" value="PROKAR_LIPOPROTEIN"/>
    <property type="match status" value="1"/>
</dbReference>
<dbReference type="Gene3D" id="1.20.1260.10">
    <property type="match status" value="1"/>
</dbReference>
<evidence type="ECO:0000256" key="1">
    <source>
        <dbReference type="SAM" id="SignalP"/>
    </source>
</evidence>
<sequence length="175" mass="17830">MKGAVALVVVALLAAGCATTTAAGPTAAPAVSSAFNQTDVAWLELTVPMTENAVAALELADSHGAATAVTGQVLAGQRELLDRLQAVRTRAGLPDVNIHSGHRLPGLITPADLVALRDAHGQDFSHRLLPLVGAHLAQLVVLARGEQQSGAEPSARALAGDIAKVAVEHQSLVRG</sequence>
<feature type="chain" id="PRO_5011554241" evidence="1">
    <location>
        <begin position="23"/>
        <end position="175"/>
    </location>
</feature>
<gene>
    <name evidence="2" type="ORF">SAMN04489732_11591</name>
</gene>
<dbReference type="Proteomes" id="UP000198582">
    <property type="component" value="Unassembled WGS sequence"/>
</dbReference>
<organism evidence="2 3">
    <name type="scientific">Amycolatopsis saalfeldensis</name>
    <dbReference type="NCBI Taxonomy" id="394193"/>
    <lineage>
        <taxon>Bacteria</taxon>
        <taxon>Bacillati</taxon>
        <taxon>Actinomycetota</taxon>
        <taxon>Actinomycetes</taxon>
        <taxon>Pseudonocardiales</taxon>
        <taxon>Pseudonocardiaceae</taxon>
        <taxon>Amycolatopsis</taxon>
    </lineage>
</organism>
<keyword evidence="3" id="KW-1185">Reference proteome</keyword>
<name>A0A1H8YHP2_9PSEU</name>
<feature type="signal peptide" evidence="1">
    <location>
        <begin position="1"/>
        <end position="22"/>
    </location>
</feature>
<dbReference type="RefSeq" id="WP_091622793.1">
    <property type="nucleotide sequence ID" value="NZ_FOEF01000015.1"/>
</dbReference>
<reference evidence="2 3" key="1">
    <citation type="submission" date="2016-10" db="EMBL/GenBank/DDBJ databases">
        <authorList>
            <person name="de Groot N.N."/>
        </authorList>
    </citation>
    <scope>NUCLEOTIDE SEQUENCE [LARGE SCALE GENOMIC DNA]</scope>
    <source>
        <strain evidence="2 3">DSM 44993</strain>
    </source>
</reference>
<dbReference type="EMBL" id="FOEF01000015">
    <property type="protein sequence ID" value="SEP50968.1"/>
    <property type="molecule type" value="Genomic_DNA"/>
</dbReference>